<reference evidence="2" key="1">
    <citation type="submission" date="2020-11" db="EMBL/GenBank/DDBJ databases">
        <authorList>
            <person name="Tran Van P."/>
        </authorList>
    </citation>
    <scope>NUCLEOTIDE SEQUENCE</scope>
</reference>
<evidence type="ECO:0000256" key="1">
    <source>
        <dbReference type="SAM" id="MobiDB-lite"/>
    </source>
</evidence>
<gene>
    <name evidence="2" type="ORF">TTEB3V08_LOCUS5493</name>
</gene>
<sequence>MAFISRLRVSTNYSFEVHPVERKCLGYSLVHKEEKRLRDGNLGPNVGGGFARLLVVLGGLRHLQPPALRGGKLGGAASLATTGHPTPNRRTPSASSLPCPRLIPNPGLIVARDPDLVDLTDPILALIYLQIMGAESPTVPPLLLSTHTLYSVFVDEMLSGDY</sequence>
<feature type="region of interest" description="Disordered" evidence="1">
    <location>
        <begin position="74"/>
        <end position="99"/>
    </location>
</feature>
<accession>A0A7R9IFU1</accession>
<protein>
    <submittedName>
        <fullName evidence="2">Uncharacterized protein</fullName>
    </submittedName>
</protein>
<dbReference type="AlphaFoldDB" id="A0A7R9IFU1"/>
<organism evidence="2">
    <name type="scientific">Timema tahoe</name>
    <dbReference type="NCBI Taxonomy" id="61484"/>
    <lineage>
        <taxon>Eukaryota</taxon>
        <taxon>Metazoa</taxon>
        <taxon>Ecdysozoa</taxon>
        <taxon>Arthropoda</taxon>
        <taxon>Hexapoda</taxon>
        <taxon>Insecta</taxon>
        <taxon>Pterygota</taxon>
        <taxon>Neoptera</taxon>
        <taxon>Polyneoptera</taxon>
        <taxon>Phasmatodea</taxon>
        <taxon>Timematodea</taxon>
        <taxon>Timematoidea</taxon>
        <taxon>Timematidae</taxon>
        <taxon>Timema</taxon>
    </lineage>
</organism>
<evidence type="ECO:0000313" key="2">
    <source>
        <dbReference type="EMBL" id="CAD7457500.1"/>
    </source>
</evidence>
<dbReference type="EMBL" id="OE001732">
    <property type="protein sequence ID" value="CAD7457500.1"/>
    <property type="molecule type" value="Genomic_DNA"/>
</dbReference>
<feature type="compositionally biased region" description="Polar residues" evidence="1">
    <location>
        <begin position="79"/>
        <end position="96"/>
    </location>
</feature>
<proteinExistence type="predicted"/>
<name>A0A7R9IFU1_9NEOP</name>